<evidence type="ECO:0000313" key="4">
    <source>
        <dbReference type="Proteomes" id="UP000051236"/>
    </source>
</evidence>
<dbReference type="PANTHER" id="PTHR10953">
    <property type="entry name" value="UBIQUITIN-ACTIVATING ENZYME E1"/>
    <property type="match status" value="1"/>
</dbReference>
<dbReference type="GO" id="GO:0004792">
    <property type="term" value="F:thiosulfate-cyanide sulfurtransferase activity"/>
    <property type="evidence" value="ECO:0007669"/>
    <property type="project" value="TreeGrafter"/>
</dbReference>
<dbReference type="PATRIC" id="fig|1423734.3.peg.3210"/>
<dbReference type="eggNOG" id="COG0476">
    <property type="taxonomic scope" value="Bacteria"/>
</dbReference>
<dbReference type="Gene3D" id="3.40.50.720">
    <property type="entry name" value="NAD(P)-binding Rossmann-like Domain"/>
    <property type="match status" value="1"/>
</dbReference>
<dbReference type="GO" id="GO:0008146">
    <property type="term" value="F:sulfotransferase activity"/>
    <property type="evidence" value="ECO:0007669"/>
    <property type="project" value="TreeGrafter"/>
</dbReference>
<dbReference type="GO" id="GO:0016779">
    <property type="term" value="F:nucleotidyltransferase activity"/>
    <property type="evidence" value="ECO:0007669"/>
    <property type="project" value="TreeGrafter"/>
</dbReference>
<feature type="domain" description="THIF-type NAD/FAD binding fold" evidence="2">
    <location>
        <begin position="13"/>
        <end position="247"/>
    </location>
</feature>
<gene>
    <name evidence="3" type="ORF">FC83_GL003162</name>
</gene>
<dbReference type="InterPro" id="IPR000594">
    <property type="entry name" value="ThiF_NAD_FAD-bd"/>
</dbReference>
<dbReference type="Proteomes" id="UP000051236">
    <property type="component" value="Unassembled WGS sequence"/>
</dbReference>
<comment type="similarity">
    <text evidence="1">Belongs to the HesA/MoeB/ThiF family.</text>
</comment>
<dbReference type="RefSeq" id="WP_057002680.1">
    <property type="nucleotide sequence ID" value="NZ_AZGA01000057.1"/>
</dbReference>
<dbReference type="STRING" id="1423734.FC83_GL003162"/>
<organism evidence="3 4">
    <name type="scientific">Agrilactobacillus composti DSM 18527 = JCM 14202</name>
    <dbReference type="NCBI Taxonomy" id="1423734"/>
    <lineage>
        <taxon>Bacteria</taxon>
        <taxon>Bacillati</taxon>
        <taxon>Bacillota</taxon>
        <taxon>Bacilli</taxon>
        <taxon>Lactobacillales</taxon>
        <taxon>Lactobacillaceae</taxon>
        <taxon>Agrilactobacillus</taxon>
    </lineage>
</organism>
<protein>
    <submittedName>
        <fullName evidence="3">Molybdopterin biosynthesis protein moeb</fullName>
    </submittedName>
</protein>
<evidence type="ECO:0000256" key="1">
    <source>
        <dbReference type="ARBA" id="ARBA00009919"/>
    </source>
</evidence>
<evidence type="ECO:0000259" key="2">
    <source>
        <dbReference type="Pfam" id="PF00899"/>
    </source>
</evidence>
<dbReference type="FunFam" id="3.40.50.720:FF:000080">
    <property type="entry name" value="Thiazole biosynthesis adenylyltransferase ThiF"/>
    <property type="match status" value="1"/>
</dbReference>
<dbReference type="AlphaFoldDB" id="A0A0R1XSE0"/>
<dbReference type="GO" id="GO:0008641">
    <property type="term" value="F:ubiquitin-like modifier activating enzyme activity"/>
    <property type="evidence" value="ECO:0007669"/>
    <property type="project" value="InterPro"/>
</dbReference>
<reference evidence="3 4" key="1">
    <citation type="journal article" date="2015" name="Genome Announc.">
        <title>Expanding the biotechnology potential of lactobacilli through comparative genomics of 213 strains and associated genera.</title>
        <authorList>
            <person name="Sun Z."/>
            <person name="Harris H.M."/>
            <person name="McCann A."/>
            <person name="Guo C."/>
            <person name="Argimon S."/>
            <person name="Zhang W."/>
            <person name="Yang X."/>
            <person name="Jeffery I.B."/>
            <person name="Cooney J.C."/>
            <person name="Kagawa T.F."/>
            <person name="Liu W."/>
            <person name="Song Y."/>
            <person name="Salvetti E."/>
            <person name="Wrobel A."/>
            <person name="Rasinkangas P."/>
            <person name="Parkhill J."/>
            <person name="Rea M.C."/>
            <person name="O'Sullivan O."/>
            <person name="Ritari J."/>
            <person name="Douillard F.P."/>
            <person name="Paul Ross R."/>
            <person name="Yang R."/>
            <person name="Briner A.E."/>
            <person name="Felis G.E."/>
            <person name="de Vos W.M."/>
            <person name="Barrangou R."/>
            <person name="Klaenhammer T.R."/>
            <person name="Caufield P.W."/>
            <person name="Cui Y."/>
            <person name="Zhang H."/>
            <person name="O'Toole P.W."/>
        </authorList>
    </citation>
    <scope>NUCLEOTIDE SEQUENCE [LARGE SCALE GENOMIC DNA]</scope>
    <source>
        <strain evidence="3 4">DSM 18527</strain>
    </source>
</reference>
<comment type="caution">
    <text evidence="3">The sequence shown here is derived from an EMBL/GenBank/DDBJ whole genome shotgun (WGS) entry which is preliminary data.</text>
</comment>
<dbReference type="InterPro" id="IPR045886">
    <property type="entry name" value="ThiF/MoeB/HesA"/>
</dbReference>
<dbReference type="Pfam" id="PF00899">
    <property type="entry name" value="ThiF"/>
    <property type="match status" value="1"/>
</dbReference>
<dbReference type="EMBL" id="AZGA01000057">
    <property type="protein sequence ID" value="KRM33082.1"/>
    <property type="molecule type" value="Genomic_DNA"/>
</dbReference>
<proteinExistence type="inferred from homology"/>
<dbReference type="InterPro" id="IPR035985">
    <property type="entry name" value="Ubiquitin-activating_enz"/>
</dbReference>
<dbReference type="PANTHER" id="PTHR10953:SF102">
    <property type="entry name" value="ADENYLYLTRANSFERASE AND SULFURTRANSFERASE MOCS3"/>
    <property type="match status" value="1"/>
</dbReference>
<dbReference type="SUPFAM" id="SSF69572">
    <property type="entry name" value="Activating enzymes of the ubiquitin-like proteins"/>
    <property type="match status" value="1"/>
</dbReference>
<evidence type="ECO:0000313" key="3">
    <source>
        <dbReference type="EMBL" id="KRM33082.1"/>
    </source>
</evidence>
<name>A0A0R1XSE0_9LACO</name>
<accession>A0A0R1XSE0</accession>
<dbReference type="GO" id="GO:0005829">
    <property type="term" value="C:cytosol"/>
    <property type="evidence" value="ECO:0007669"/>
    <property type="project" value="TreeGrafter"/>
</dbReference>
<sequence>MTLQTSTNQVNRYDRQMRVKQIGASGQRKINHAHILIIGAGALGSYCAELLARAGIGQLTIFDPDVVSLTNLQRQTLFTEADAAAGVFKVDAVKTSLAQINHTTAVTTYPYELSESRFQKVAPFDLAIDCTDNYGVRDLLNQLALKYKFDYIFGSCAGVSGNVMAISPTTHPCLHCLYPNLEALKQTDCDLLGVNTALIPLVSGLQVSLALKYLVNKDLVDFDRLITIDNWQMNQQSFKVTKDPHCPACGQPLTRISADFDNQLKTLCGTNVYAIYLDSSLSLAEMTERLAQHQIKNEANAISVQFPFKKLQLTYFKNHKLFIYDAPDKATANQGYEQLLNQLQIKKAGAAHA</sequence>
<keyword evidence="4" id="KW-1185">Reference proteome</keyword>
<dbReference type="CDD" id="cd00757">
    <property type="entry name" value="ThiF_MoeB_HesA_family"/>
    <property type="match status" value="1"/>
</dbReference>